<evidence type="ECO:0000313" key="2">
    <source>
        <dbReference type="EMBL" id="QBY50973.1"/>
    </source>
</evidence>
<name>A0A4P7LD24_9BURK</name>
<sequence length="65" mass="7613">MLAVYSSSFILFVLSQLFDWRQRRSEIPSRMLHWLSVFAYSTSLLVMVCAVAKMLTDERSPCKHE</sequence>
<keyword evidence="1" id="KW-1133">Transmembrane helix</keyword>
<dbReference type="EMBL" id="CP038634">
    <property type="protein sequence ID" value="QBY50973.1"/>
    <property type="molecule type" value="Genomic_DNA"/>
</dbReference>
<protein>
    <submittedName>
        <fullName evidence="2">Uncharacterized protein</fullName>
    </submittedName>
</protein>
<reference evidence="2 3" key="1">
    <citation type="submission" date="2019-03" db="EMBL/GenBank/DDBJ databases">
        <title>Efficiently degradation of phenoxyalkanoic acid herbicides by Cupriavidus oxalaticus strain X32.</title>
        <authorList>
            <person name="Sheng X."/>
        </authorList>
    </citation>
    <scope>NUCLEOTIDE SEQUENCE [LARGE SCALE GENOMIC DNA]</scope>
    <source>
        <strain evidence="2 3">X32</strain>
    </source>
</reference>
<proteinExistence type="predicted"/>
<accession>A0A4P7LD24</accession>
<keyword evidence="1" id="KW-0812">Transmembrane</keyword>
<dbReference type="Proteomes" id="UP000295294">
    <property type="component" value="Chromosome 1"/>
</dbReference>
<evidence type="ECO:0000313" key="3">
    <source>
        <dbReference type="Proteomes" id="UP000295294"/>
    </source>
</evidence>
<gene>
    <name evidence="2" type="ORF">E0W60_07385</name>
</gene>
<evidence type="ECO:0000256" key="1">
    <source>
        <dbReference type="SAM" id="Phobius"/>
    </source>
</evidence>
<feature type="transmembrane region" description="Helical" evidence="1">
    <location>
        <begin position="33"/>
        <end position="55"/>
    </location>
</feature>
<keyword evidence="1" id="KW-0472">Membrane</keyword>
<dbReference type="KEGG" id="cox:E0W60_07385"/>
<dbReference type="AlphaFoldDB" id="A0A4P7LD24"/>
<organism evidence="2 3">
    <name type="scientific">Cupriavidus oxalaticus</name>
    <dbReference type="NCBI Taxonomy" id="96344"/>
    <lineage>
        <taxon>Bacteria</taxon>
        <taxon>Pseudomonadati</taxon>
        <taxon>Pseudomonadota</taxon>
        <taxon>Betaproteobacteria</taxon>
        <taxon>Burkholderiales</taxon>
        <taxon>Burkholderiaceae</taxon>
        <taxon>Cupriavidus</taxon>
    </lineage>
</organism>